<name>A0ABR1GNP2_9HYPO</name>
<proteinExistence type="predicted"/>
<feature type="region of interest" description="Disordered" evidence="1">
    <location>
        <begin position="1"/>
        <end position="34"/>
    </location>
</feature>
<keyword evidence="3" id="KW-1185">Reference proteome</keyword>
<evidence type="ECO:0000256" key="1">
    <source>
        <dbReference type="SAM" id="MobiDB-lite"/>
    </source>
</evidence>
<organism evidence="2 3">
    <name type="scientific">Neonectria punicea</name>
    <dbReference type="NCBI Taxonomy" id="979145"/>
    <lineage>
        <taxon>Eukaryota</taxon>
        <taxon>Fungi</taxon>
        <taxon>Dikarya</taxon>
        <taxon>Ascomycota</taxon>
        <taxon>Pezizomycotina</taxon>
        <taxon>Sordariomycetes</taxon>
        <taxon>Hypocreomycetidae</taxon>
        <taxon>Hypocreales</taxon>
        <taxon>Nectriaceae</taxon>
        <taxon>Neonectria</taxon>
    </lineage>
</organism>
<gene>
    <name evidence="2" type="ORF">QQX98_010876</name>
</gene>
<accession>A0ABR1GNP2</accession>
<dbReference type="EMBL" id="JAZAVJ010000250">
    <property type="protein sequence ID" value="KAK7403355.1"/>
    <property type="molecule type" value="Genomic_DNA"/>
</dbReference>
<dbReference type="Proteomes" id="UP001498476">
    <property type="component" value="Unassembled WGS sequence"/>
</dbReference>
<protein>
    <submittedName>
        <fullName evidence="2">Uncharacterized protein</fullName>
    </submittedName>
</protein>
<comment type="caution">
    <text evidence="2">The sequence shown here is derived from an EMBL/GenBank/DDBJ whole genome shotgun (WGS) entry which is preliminary data.</text>
</comment>
<evidence type="ECO:0000313" key="3">
    <source>
        <dbReference type="Proteomes" id="UP001498476"/>
    </source>
</evidence>
<reference evidence="2 3" key="1">
    <citation type="journal article" date="2025" name="Microbiol. Resour. Announc.">
        <title>Draft genome sequences for Neonectria magnoliae and Neonectria punicea, canker pathogens of Liriodendron tulipifera and Acer saccharum in West Virginia.</title>
        <authorList>
            <person name="Petronek H.M."/>
            <person name="Kasson M.T."/>
            <person name="Metheny A.M."/>
            <person name="Stauder C.M."/>
            <person name="Lovett B."/>
            <person name="Lynch S.C."/>
            <person name="Garnas J.R."/>
            <person name="Kasson L.R."/>
            <person name="Stajich J.E."/>
        </authorList>
    </citation>
    <scope>NUCLEOTIDE SEQUENCE [LARGE SCALE GENOMIC DNA]</scope>
    <source>
        <strain evidence="2 3">NRRL 64653</strain>
    </source>
</reference>
<sequence>MPQSSPRIPESPSYHSVPEIDQQEPAFNPVRGFGKGPSQADKNGFVLRLAVFCQRIKSAEDRPLDAGHHLSNEGIRLVSRLYDFMQARIDACPTTVAEGETPEPVNVARHRLAALMELNEALATANPFAILGIAAFAVLEVCDSAFGEWECHLRGARSLLDYHCQNQPQLDRLSLKVTGLTEIVARLVWFDTMGAVVRGATGLIFDDWHRDMLNDSFFDVVGCAGDTFQLYSDVAKGGVAVDPMGSCFRAMDQLLKLDSHATDWTQSANINRCAAALAVLEKMTEDTAVMRRHEAILSAVNRICQLIASATPSSPFYIHMASAVHLAGMNATTAQHCVTVRAYWQGCNLADVPRYPGGLSRCEDEWRARGLL</sequence>
<evidence type="ECO:0000313" key="2">
    <source>
        <dbReference type="EMBL" id="KAK7403355.1"/>
    </source>
</evidence>